<dbReference type="CDD" id="cd06093">
    <property type="entry name" value="PX_domain"/>
    <property type="match status" value="1"/>
</dbReference>
<dbReference type="AlphaFoldDB" id="A0A2P6N9W5"/>
<organism evidence="2 3">
    <name type="scientific">Planoprotostelium fungivorum</name>
    <dbReference type="NCBI Taxonomy" id="1890364"/>
    <lineage>
        <taxon>Eukaryota</taxon>
        <taxon>Amoebozoa</taxon>
        <taxon>Evosea</taxon>
        <taxon>Variosea</taxon>
        <taxon>Cavosteliida</taxon>
        <taxon>Cavosteliaceae</taxon>
        <taxon>Planoprotostelium</taxon>
    </lineage>
</organism>
<dbReference type="InterPro" id="IPR036871">
    <property type="entry name" value="PX_dom_sf"/>
</dbReference>
<dbReference type="SUPFAM" id="SSF64268">
    <property type="entry name" value="PX domain"/>
    <property type="match status" value="1"/>
</dbReference>
<dbReference type="Pfam" id="PF00787">
    <property type="entry name" value="PX"/>
    <property type="match status" value="1"/>
</dbReference>
<evidence type="ECO:0000313" key="2">
    <source>
        <dbReference type="EMBL" id="PRP80732.1"/>
    </source>
</evidence>
<dbReference type="PROSITE" id="PS50195">
    <property type="entry name" value="PX"/>
    <property type="match status" value="1"/>
</dbReference>
<comment type="caution">
    <text evidence="2">The sequence shown here is derived from an EMBL/GenBank/DDBJ whole genome shotgun (WGS) entry which is preliminary data.</text>
</comment>
<dbReference type="InterPro" id="IPR001683">
    <property type="entry name" value="PX_dom"/>
</dbReference>
<name>A0A2P6N9W5_9EUKA</name>
<evidence type="ECO:0000259" key="1">
    <source>
        <dbReference type="PROSITE" id="PS50195"/>
    </source>
</evidence>
<accession>A0A2P6N9W5</accession>
<keyword evidence="3" id="KW-1185">Reference proteome</keyword>
<sequence length="429" mass="49050">MLLKNVSFVRDDRNLFNPRLQMIKPLFQMAPVNGGVRFVWNTFPTVDVVSVSSTRVNGTNDSLFELLVHDGRDSWTLRKRSFDISILHAELEKQFVHEILPQLPHIQYLWSVSPAIAKGACMQEEQRSSLQKYFSQLLSDPAIFSSIPIRKFFAGGPRAEVKKILSALGSGLLPSPPCDLHVPDVIYIPTGERQRVSNNSHINDLISSIQPPQRLIDRLSQPPPSHEPIEDEENVQLTSLLHELSQSAIRIDTFLNDISKQNTPTERYQTFEEKSITMEPHTDRLNVGIAMLRDIVAESPQCKCNQKLQTYILLCTERAEEALERMKRAEDKLFCDLVIEEGETEMEDGLKERVKEWEGIAEELVMKLALLPDRRVPASMWGEQSSLMKKVEKSMEESNEVSTKERLQRILIYIDQAFSNFLDAHVNLD</sequence>
<reference evidence="2 3" key="1">
    <citation type="journal article" date="2018" name="Genome Biol. Evol.">
        <title>Multiple Roots of Fruiting Body Formation in Amoebozoa.</title>
        <authorList>
            <person name="Hillmann F."/>
            <person name="Forbes G."/>
            <person name="Novohradska S."/>
            <person name="Ferling I."/>
            <person name="Riege K."/>
            <person name="Groth M."/>
            <person name="Westermann M."/>
            <person name="Marz M."/>
            <person name="Spaller T."/>
            <person name="Winckler T."/>
            <person name="Schaap P."/>
            <person name="Glockner G."/>
        </authorList>
    </citation>
    <scope>NUCLEOTIDE SEQUENCE [LARGE SCALE GENOMIC DNA]</scope>
    <source>
        <strain evidence="2 3">Jena</strain>
    </source>
</reference>
<protein>
    <recommendedName>
        <fullName evidence="1">PX domain-containing protein</fullName>
    </recommendedName>
</protein>
<proteinExistence type="predicted"/>
<dbReference type="InParanoid" id="A0A2P6N9W5"/>
<gene>
    <name evidence="2" type="ORF">PROFUN_11472</name>
</gene>
<dbReference type="EMBL" id="MDYQ01000139">
    <property type="protein sequence ID" value="PRP80732.1"/>
    <property type="molecule type" value="Genomic_DNA"/>
</dbReference>
<evidence type="ECO:0000313" key="3">
    <source>
        <dbReference type="Proteomes" id="UP000241769"/>
    </source>
</evidence>
<feature type="domain" description="PX" evidence="1">
    <location>
        <begin position="42"/>
        <end position="160"/>
    </location>
</feature>
<dbReference type="GO" id="GO:0035091">
    <property type="term" value="F:phosphatidylinositol binding"/>
    <property type="evidence" value="ECO:0007669"/>
    <property type="project" value="InterPro"/>
</dbReference>
<dbReference type="Proteomes" id="UP000241769">
    <property type="component" value="Unassembled WGS sequence"/>
</dbReference>
<dbReference type="Gene3D" id="3.30.1520.10">
    <property type="entry name" value="Phox-like domain"/>
    <property type="match status" value="1"/>
</dbReference>